<dbReference type="AlphaFoldDB" id="A0A3P7LLB7"/>
<keyword evidence="2" id="KW-1185">Reference proteome</keyword>
<accession>A0A3P7LLB7</accession>
<gene>
    <name evidence="1" type="ORF">DILT_LOCUS6529</name>
</gene>
<evidence type="ECO:0000313" key="1">
    <source>
        <dbReference type="EMBL" id="VDN10698.1"/>
    </source>
</evidence>
<dbReference type="OrthoDB" id="79871at2759"/>
<reference evidence="1 2" key="1">
    <citation type="submission" date="2018-11" db="EMBL/GenBank/DDBJ databases">
        <authorList>
            <consortium name="Pathogen Informatics"/>
        </authorList>
    </citation>
    <scope>NUCLEOTIDE SEQUENCE [LARGE SCALE GENOMIC DNA]</scope>
</reference>
<dbReference type="EMBL" id="UYRU01049742">
    <property type="protein sequence ID" value="VDN10698.1"/>
    <property type="molecule type" value="Genomic_DNA"/>
</dbReference>
<protein>
    <submittedName>
        <fullName evidence="1">Uncharacterized protein</fullName>
    </submittedName>
</protein>
<proteinExistence type="predicted"/>
<evidence type="ECO:0000313" key="2">
    <source>
        <dbReference type="Proteomes" id="UP000281553"/>
    </source>
</evidence>
<organism evidence="1 2">
    <name type="scientific">Dibothriocephalus latus</name>
    <name type="common">Fish tapeworm</name>
    <name type="synonym">Diphyllobothrium latum</name>
    <dbReference type="NCBI Taxonomy" id="60516"/>
    <lineage>
        <taxon>Eukaryota</taxon>
        <taxon>Metazoa</taxon>
        <taxon>Spiralia</taxon>
        <taxon>Lophotrochozoa</taxon>
        <taxon>Platyhelminthes</taxon>
        <taxon>Cestoda</taxon>
        <taxon>Eucestoda</taxon>
        <taxon>Diphyllobothriidea</taxon>
        <taxon>Diphyllobothriidae</taxon>
        <taxon>Dibothriocephalus</taxon>
    </lineage>
</organism>
<sequence>MELLEVEEHYQTLLGKRRDAAAEMAAPIDLPSNKTDLELYTLQMREDMLSLNVARAELLRRLNEQTDCHRVQLAEERRQRIQAETALRHVTVESREKIAQLERANEAYTQSAAARAATERAAEHAAMESKHAKASWLFFSHFTT</sequence>
<dbReference type="Proteomes" id="UP000281553">
    <property type="component" value="Unassembled WGS sequence"/>
</dbReference>
<name>A0A3P7LLB7_DIBLA</name>